<protein>
    <submittedName>
        <fullName evidence="2">Carboxymuconolactone decarboxylase family protein</fullName>
    </submittedName>
</protein>
<dbReference type="EMBL" id="JAKWJU010000002">
    <property type="protein sequence ID" value="MCH6159613.1"/>
    <property type="molecule type" value="Genomic_DNA"/>
</dbReference>
<proteinExistence type="predicted"/>
<dbReference type="InterPro" id="IPR003779">
    <property type="entry name" value="CMD-like"/>
</dbReference>
<evidence type="ECO:0000313" key="2">
    <source>
        <dbReference type="EMBL" id="MCH6159613.1"/>
    </source>
</evidence>
<feature type="domain" description="Carboxymuconolactone decarboxylase-like" evidence="1">
    <location>
        <begin position="41"/>
        <end position="105"/>
    </location>
</feature>
<dbReference type="Pfam" id="PF02627">
    <property type="entry name" value="CMD"/>
    <property type="match status" value="1"/>
</dbReference>
<name>A0ABS9STW3_9ACTN</name>
<dbReference type="SUPFAM" id="SSF69118">
    <property type="entry name" value="AhpD-like"/>
    <property type="match status" value="1"/>
</dbReference>
<reference evidence="2" key="2">
    <citation type="journal article" date="2023" name="Int. J. Syst. Evol. Microbiol.">
        <title>Streptomyces marispadix sp. nov., isolated from marine beach sediment of the Northern Coast of Portugal.</title>
        <authorList>
            <person name="dos Santos J.D.N."/>
            <person name="Vitorino I.R."/>
            <person name="Kallscheuer N."/>
            <person name="Srivastava A."/>
            <person name="Krautwurst S."/>
            <person name="Marz M."/>
            <person name="Jogler C."/>
            <person name="Lobo Da Cunha A."/>
            <person name="Catita J."/>
            <person name="Goncalves H."/>
            <person name="Gonzalez I."/>
            <person name="Reyes F."/>
            <person name="Lage O.M."/>
        </authorList>
    </citation>
    <scope>NUCLEOTIDE SEQUENCE</scope>
    <source>
        <strain evidence="2">M600PL45_2</strain>
    </source>
</reference>
<evidence type="ECO:0000313" key="3">
    <source>
        <dbReference type="Proteomes" id="UP001166784"/>
    </source>
</evidence>
<dbReference type="Gene3D" id="1.20.1290.10">
    <property type="entry name" value="AhpD-like"/>
    <property type="match status" value="1"/>
</dbReference>
<dbReference type="PANTHER" id="PTHR34846">
    <property type="entry name" value="4-CARBOXYMUCONOLACTONE DECARBOXYLASE FAMILY PROTEIN (AFU_ORTHOLOGUE AFUA_6G11590)"/>
    <property type="match status" value="1"/>
</dbReference>
<dbReference type="PANTHER" id="PTHR34846:SF10">
    <property type="entry name" value="CYTOPLASMIC PROTEIN"/>
    <property type="match status" value="1"/>
</dbReference>
<comment type="caution">
    <text evidence="2">The sequence shown here is derived from an EMBL/GenBank/DDBJ whole genome shotgun (WGS) entry which is preliminary data.</text>
</comment>
<dbReference type="Proteomes" id="UP001166784">
    <property type="component" value="Unassembled WGS sequence"/>
</dbReference>
<dbReference type="RefSeq" id="WP_241057555.1">
    <property type="nucleotide sequence ID" value="NZ_JAKWJU010000002.1"/>
</dbReference>
<gene>
    <name evidence="2" type="ORF">MMA15_04030</name>
</gene>
<organism evidence="2 3">
    <name type="scientific">Streptomyces marispadix</name>
    <dbReference type="NCBI Taxonomy" id="2922868"/>
    <lineage>
        <taxon>Bacteria</taxon>
        <taxon>Bacillati</taxon>
        <taxon>Actinomycetota</taxon>
        <taxon>Actinomycetes</taxon>
        <taxon>Kitasatosporales</taxon>
        <taxon>Streptomycetaceae</taxon>
        <taxon>Streptomyces</taxon>
    </lineage>
</organism>
<accession>A0ABS9STW3</accession>
<keyword evidence="3" id="KW-1185">Reference proteome</keyword>
<evidence type="ECO:0000259" key="1">
    <source>
        <dbReference type="Pfam" id="PF02627"/>
    </source>
</evidence>
<reference evidence="2" key="1">
    <citation type="submission" date="2022-03" db="EMBL/GenBank/DDBJ databases">
        <authorList>
            <person name="Santos J.D.N."/>
            <person name="Kallscheuer N."/>
            <person name="Jogler C."/>
            <person name="Lage O.M."/>
        </authorList>
    </citation>
    <scope>NUCLEOTIDE SEQUENCE</scope>
    <source>
        <strain evidence="2">M600PL45_2</strain>
    </source>
</reference>
<sequence length="197" mass="22135">MARISLDPPRSAVLRMAEWYSRRKYGRTMDPLKATGHNPKVLGAVALYESRVAKWRALDPGLKHLAEMVTAARIGCSWCVDFGYWLAEDLGMPMEKIRYVPAWREHRERFGELELLVMEFAEAMTETEPTVTDAMTEELIRRLGERAFVELTAMVAVENHRSRINAALGLVGQGFSEQCAVQPVQPVRRGAAGDADS</sequence>
<dbReference type="InterPro" id="IPR029032">
    <property type="entry name" value="AhpD-like"/>
</dbReference>